<name>A0ABY1P5J0_9RHOB</name>
<evidence type="ECO:0008006" key="4">
    <source>
        <dbReference type="Google" id="ProtNLM"/>
    </source>
</evidence>
<dbReference type="CDD" id="cd14789">
    <property type="entry name" value="Tiki"/>
    <property type="match status" value="1"/>
</dbReference>
<accession>A0ABY1P5J0</accession>
<protein>
    <recommendedName>
        <fullName evidence="4">TraB family protein</fullName>
    </recommendedName>
</protein>
<dbReference type="Proteomes" id="UP001157961">
    <property type="component" value="Unassembled WGS sequence"/>
</dbReference>
<sequence length="339" mass="37375">MRFLTTLLFLLSFSSIASANCTGPNLYASLPDSERQALETKAAQAPFSEGVLWRAEKNGMVSHIIGTFHVHLPQHAAMVARLQELTPRAEKVFLELTDEDQLGFQRHLTDNPDSYLIQSGPSLIDRLGPDLWDRVVVQLQERGMPPFLAARYQPWFLGMTLMLPPCAFEIVKSGKKGLDQQIAAMAKANNLPTQSLDSIDGLLTMLASDPLEEQMEDLRWSLSLNTDPAAPDLIAAMIAMYLEETIQLIWEFNTAETFKNAGTDKDKARLAELLKQAEDDLIVTRNTAWTKVLTKELAQAPALVAVGALHLPGQTGVLAQLQNAGFTLTRVPLQAADNN</sequence>
<proteinExistence type="predicted"/>
<keyword evidence="1" id="KW-0732">Signal</keyword>
<dbReference type="PANTHER" id="PTHR40590">
    <property type="entry name" value="CYTOPLASMIC PROTEIN-RELATED"/>
    <property type="match status" value="1"/>
</dbReference>
<evidence type="ECO:0000256" key="1">
    <source>
        <dbReference type="SAM" id="SignalP"/>
    </source>
</evidence>
<keyword evidence="3" id="KW-1185">Reference proteome</keyword>
<dbReference type="EMBL" id="FXTY01000005">
    <property type="protein sequence ID" value="SMP26514.1"/>
    <property type="molecule type" value="Genomic_DNA"/>
</dbReference>
<dbReference type="InterPro" id="IPR002816">
    <property type="entry name" value="TraB/PrgY/GumN_fam"/>
</dbReference>
<dbReference type="PANTHER" id="PTHR40590:SF1">
    <property type="entry name" value="CYTOPLASMIC PROTEIN"/>
    <property type="match status" value="1"/>
</dbReference>
<evidence type="ECO:0000313" key="2">
    <source>
        <dbReference type="EMBL" id="SMP26514.1"/>
    </source>
</evidence>
<gene>
    <name evidence="2" type="ORF">SAMN06265373_105262</name>
</gene>
<organism evidence="2 3">
    <name type="scientific">Shimia sagamensis</name>
    <dbReference type="NCBI Taxonomy" id="1566352"/>
    <lineage>
        <taxon>Bacteria</taxon>
        <taxon>Pseudomonadati</taxon>
        <taxon>Pseudomonadota</taxon>
        <taxon>Alphaproteobacteria</taxon>
        <taxon>Rhodobacterales</taxon>
        <taxon>Roseobacteraceae</taxon>
    </lineage>
</organism>
<evidence type="ECO:0000313" key="3">
    <source>
        <dbReference type="Proteomes" id="UP001157961"/>
    </source>
</evidence>
<feature type="signal peptide" evidence="1">
    <location>
        <begin position="1"/>
        <end position="19"/>
    </location>
</feature>
<reference evidence="2 3" key="1">
    <citation type="submission" date="2017-05" db="EMBL/GenBank/DDBJ databases">
        <authorList>
            <person name="Varghese N."/>
            <person name="Submissions S."/>
        </authorList>
    </citation>
    <scope>NUCLEOTIDE SEQUENCE [LARGE SCALE GENOMIC DNA]</scope>
    <source>
        <strain evidence="2 3">DSM 29734</strain>
    </source>
</reference>
<dbReference type="Pfam" id="PF01963">
    <property type="entry name" value="TraB_PrgY_gumN"/>
    <property type="match status" value="1"/>
</dbReference>
<feature type="chain" id="PRO_5045384957" description="TraB family protein" evidence="1">
    <location>
        <begin position="20"/>
        <end position="339"/>
    </location>
</feature>
<dbReference type="RefSeq" id="WP_283426666.1">
    <property type="nucleotide sequence ID" value="NZ_FXTY01000005.1"/>
</dbReference>
<comment type="caution">
    <text evidence="2">The sequence shown here is derived from an EMBL/GenBank/DDBJ whole genome shotgun (WGS) entry which is preliminary data.</text>
</comment>
<dbReference type="InterPro" id="IPR047111">
    <property type="entry name" value="YbaP-like"/>
</dbReference>